<gene>
    <name evidence="5" type="primary">ugpC</name>
    <name evidence="5" type="ORF">F7O44_03680</name>
</gene>
<accession>A0A7K3LYQ5</accession>
<dbReference type="PANTHER" id="PTHR43875">
    <property type="entry name" value="MALTODEXTRIN IMPORT ATP-BINDING PROTEIN MSMX"/>
    <property type="match status" value="1"/>
</dbReference>
<sequence>MTQRQAVGVRYRGVSKWFGDVPAVKDVDLDVPDGEFLVLVGPSGCGKSTLLRMTAGLEDISAGTLEIGGEIVNDVDAAERDVAMVFQSYALYPHRTVRGNLAYALRLRRMPKHEIAERVEAVAEMLDIQKLLDRRPGQLSGGQAQRVALGRAIIRQPNVFLMDEPLSNLDAKLRVQMRAELIRLHREVGTTTIFVTHDQVEAMTMGHRVAVLNDGVLQQVGPPREVYERPVNLFVAGFLGAPPMNLVEAELSSDGNGLVARADNIYAPVPTGVARAVESMAAGRSIGLGIRPEELEVASADMAAHDASNVVVRGLVDVVELLGGESYLHLTSGTQQVIAKVPASMSFDAGSSVTLRAPGNSAHFFDLDTGLRLDVSAERSTLGAL</sequence>
<dbReference type="InterPro" id="IPR047641">
    <property type="entry name" value="ABC_transpr_MalK/UgpC-like"/>
</dbReference>
<dbReference type="PROSITE" id="PS50893">
    <property type="entry name" value="ABC_TRANSPORTER_2"/>
    <property type="match status" value="1"/>
</dbReference>
<evidence type="ECO:0000313" key="6">
    <source>
        <dbReference type="Proteomes" id="UP000460435"/>
    </source>
</evidence>
<dbReference type="InterPro" id="IPR008995">
    <property type="entry name" value="Mo/tungstate-bd_C_term_dom"/>
</dbReference>
<dbReference type="CDD" id="cd03301">
    <property type="entry name" value="ABC_MalK_N"/>
    <property type="match status" value="1"/>
</dbReference>
<dbReference type="Pfam" id="PF08402">
    <property type="entry name" value="TOBE_2"/>
    <property type="match status" value="1"/>
</dbReference>
<dbReference type="SMART" id="SM00382">
    <property type="entry name" value="AAA"/>
    <property type="match status" value="1"/>
</dbReference>
<dbReference type="Gene3D" id="2.40.50.100">
    <property type="match status" value="1"/>
</dbReference>
<keyword evidence="3 5" id="KW-0067">ATP-binding</keyword>
<dbReference type="InterPro" id="IPR003439">
    <property type="entry name" value="ABC_transporter-like_ATP-bd"/>
</dbReference>
<dbReference type="PANTHER" id="PTHR43875:SF1">
    <property type="entry name" value="OSMOPROTECTIVE COMPOUNDS UPTAKE ATP-BINDING PROTEIN GGTA"/>
    <property type="match status" value="1"/>
</dbReference>
<evidence type="ECO:0000256" key="3">
    <source>
        <dbReference type="ARBA" id="ARBA00022840"/>
    </source>
</evidence>
<organism evidence="5 6">
    <name type="scientific">Phytoactinopolyspora mesophila</name>
    <dbReference type="NCBI Taxonomy" id="2650750"/>
    <lineage>
        <taxon>Bacteria</taxon>
        <taxon>Bacillati</taxon>
        <taxon>Actinomycetota</taxon>
        <taxon>Actinomycetes</taxon>
        <taxon>Jiangellales</taxon>
        <taxon>Jiangellaceae</taxon>
        <taxon>Phytoactinopolyspora</taxon>
    </lineage>
</organism>
<dbReference type="RefSeq" id="WP_162448794.1">
    <property type="nucleotide sequence ID" value="NZ_WLZY01000001.1"/>
</dbReference>
<reference evidence="5 6" key="1">
    <citation type="submission" date="2019-11" db="EMBL/GenBank/DDBJ databases">
        <authorList>
            <person name="Li X.-J."/>
            <person name="Feng X.-M."/>
        </authorList>
    </citation>
    <scope>NUCLEOTIDE SEQUENCE [LARGE SCALE GENOMIC DNA]</scope>
    <source>
        <strain evidence="5 6">XMNu-373</strain>
    </source>
</reference>
<dbReference type="EMBL" id="WLZY01000001">
    <property type="protein sequence ID" value="NDL56171.1"/>
    <property type="molecule type" value="Genomic_DNA"/>
</dbReference>
<dbReference type="InterPro" id="IPR012340">
    <property type="entry name" value="NA-bd_OB-fold"/>
</dbReference>
<dbReference type="Pfam" id="PF00005">
    <property type="entry name" value="ABC_tran"/>
    <property type="match status" value="1"/>
</dbReference>
<dbReference type="InterPro" id="IPR003593">
    <property type="entry name" value="AAA+_ATPase"/>
</dbReference>
<dbReference type="InterPro" id="IPR017871">
    <property type="entry name" value="ABC_transporter-like_CS"/>
</dbReference>
<dbReference type="Gene3D" id="3.40.50.300">
    <property type="entry name" value="P-loop containing nucleotide triphosphate hydrolases"/>
    <property type="match status" value="1"/>
</dbReference>
<dbReference type="Proteomes" id="UP000460435">
    <property type="component" value="Unassembled WGS sequence"/>
</dbReference>
<comment type="caution">
    <text evidence="5">The sequence shown here is derived from an EMBL/GenBank/DDBJ whole genome shotgun (WGS) entry which is preliminary data.</text>
</comment>
<proteinExistence type="predicted"/>
<evidence type="ECO:0000256" key="1">
    <source>
        <dbReference type="ARBA" id="ARBA00022448"/>
    </source>
</evidence>
<dbReference type="NCBIfam" id="NF008653">
    <property type="entry name" value="PRK11650.1"/>
    <property type="match status" value="1"/>
</dbReference>
<evidence type="ECO:0000256" key="2">
    <source>
        <dbReference type="ARBA" id="ARBA00022741"/>
    </source>
</evidence>
<protein>
    <submittedName>
        <fullName evidence="5">sn-glycerol-3-phosphate ABC transporter ATP-binding protein UgpC</fullName>
    </submittedName>
</protein>
<dbReference type="GO" id="GO:0055052">
    <property type="term" value="C:ATP-binding cassette (ABC) transporter complex, substrate-binding subunit-containing"/>
    <property type="evidence" value="ECO:0007669"/>
    <property type="project" value="TreeGrafter"/>
</dbReference>
<name>A0A7K3LYQ5_9ACTN</name>
<dbReference type="PROSITE" id="PS00211">
    <property type="entry name" value="ABC_TRANSPORTER_1"/>
    <property type="match status" value="1"/>
</dbReference>
<dbReference type="GO" id="GO:0016887">
    <property type="term" value="F:ATP hydrolysis activity"/>
    <property type="evidence" value="ECO:0007669"/>
    <property type="project" value="InterPro"/>
</dbReference>
<dbReference type="GO" id="GO:0008643">
    <property type="term" value="P:carbohydrate transport"/>
    <property type="evidence" value="ECO:0007669"/>
    <property type="project" value="InterPro"/>
</dbReference>
<keyword evidence="6" id="KW-1185">Reference proteome</keyword>
<keyword evidence="1" id="KW-0813">Transport</keyword>
<evidence type="ECO:0000313" key="5">
    <source>
        <dbReference type="EMBL" id="NDL56171.1"/>
    </source>
</evidence>
<evidence type="ECO:0000259" key="4">
    <source>
        <dbReference type="PROSITE" id="PS50893"/>
    </source>
</evidence>
<dbReference type="SUPFAM" id="SSF50331">
    <property type="entry name" value="MOP-like"/>
    <property type="match status" value="1"/>
</dbReference>
<dbReference type="AlphaFoldDB" id="A0A7K3LYQ5"/>
<dbReference type="GO" id="GO:0005524">
    <property type="term" value="F:ATP binding"/>
    <property type="evidence" value="ECO:0007669"/>
    <property type="project" value="UniProtKB-KW"/>
</dbReference>
<keyword evidence="2" id="KW-0547">Nucleotide-binding</keyword>
<dbReference type="FunFam" id="3.40.50.300:FF:000042">
    <property type="entry name" value="Maltose/maltodextrin ABC transporter, ATP-binding protein"/>
    <property type="match status" value="1"/>
</dbReference>
<dbReference type="InterPro" id="IPR015855">
    <property type="entry name" value="ABC_transpr_MalK-like"/>
</dbReference>
<dbReference type="GO" id="GO:0140359">
    <property type="term" value="F:ABC-type transporter activity"/>
    <property type="evidence" value="ECO:0007669"/>
    <property type="project" value="InterPro"/>
</dbReference>
<dbReference type="InterPro" id="IPR013611">
    <property type="entry name" value="Transp-assoc_OB_typ2"/>
</dbReference>
<feature type="domain" description="ABC transporter" evidence="4">
    <location>
        <begin position="9"/>
        <end position="239"/>
    </location>
</feature>
<dbReference type="InterPro" id="IPR027417">
    <property type="entry name" value="P-loop_NTPase"/>
</dbReference>
<dbReference type="SUPFAM" id="SSF52540">
    <property type="entry name" value="P-loop containing nucleoside triphosphate hydrolases"/>
    <property type="match status" value="1"/>
</dbReference>
<dbReference type="Gene3D" id="2.40.50.140">
    <property type="entry name" value="Nucleic acid-binding proteins"/>
    <property type="match status" value="1"/>
</dbReference>